<dbReference type="RefSeq" id="WP_119035133.1">
    <property type="nucleotide sequence ID" value="NZ_QXDC01000002.1"/>
</dbReference>
<dbReference type="CDD" id="cd03034">
    <property type="entry name" value="ArsC_ArsC"/>
    <property type="match status" value="1"/>
</dbReference>
<dbReference type="Proteomes" id="UP000266568">
    <property type="component" value="Unassembled WGS sequence"/>
</dbReference>
<dbReference type="GO" id="GO:0008794">
    <property type="term" value="F:arsenate reductase (glutaredoxin) activity"/>
    <property type="evidence" value="ECO:0007669"/>
    <property type="project" value="UniProtKB-UniRule"/>
</dbReference>
<evidence type="ECO:0000313" key="5">
    <source>
        <dbReference type="EMBL" id="RIA47132.1"/>
    </source>
</evidence>
<name>A0A397PDM6_9SPHN</name>
<keyword evidence="2 4" id="KW-0560">Oxidoreductase</keyword>
<comment type="caution">
    <text evidence="5">The sequence shown here is derived from an EMBL/GenBank/DDBJ whole genome shotgun (WGS) entry which is preliminary data.</text>
</comment>
<organism evidence="5 6">
    <name type="scientific">Hephaestia caeni</name>
    <dbReference type="NCBI Taxonomy" id="645617"/>
    <lineage>
        <taxon>Bacteria</taxon>
        <taxon>Pseudomonadati</taxon>
        <taxon>Pseudomonadota</taxon>
        <taxon>Alphaproteobacteria</taxon>
        <taxon>Sphingomonadales</taxon>
        <taxon>Sphingomonadaceae</taxon>
        <taxon>Hephaestia</taxon>
    </lineage>
</organism>
<dbReference type="Pfam" id="PF03960">
    <property type="entry name" value="ArsC"/>
    <property type="match status" value="1"/>
</dbReference>
<dbReference type="SUPFAM" id="SSF52833">
    <property type="entry name" value="Thioredoxin-like"/>
    <property type="match status" value="1"/>
</dbReference>
<proteinExistence type="inferred from homology"/>
<dbReference type="EC" id="1.20.4.1" evidence="4"/>
<dbReference type="PANTHER" id="PTHR30041:SF4">
    <property type="entry name" value="ARSENATE REDUCTASE"/>
    <property type="match status" value="1"/>
</dbReference>
<dbReference type="OrthoDB" id="9790554at2"/>
<dbReference type="EMBL" id="QXDC01000002">
    <property type="protein sequence ID" value="RIA47132.1"/>
    <property type="molecule type" value="Genomic_DNA"/>
</dbReference>
<dbReference type="NCBIfam" id="TIGR00014">
    <property type="entry name" value="arsC"/>
    <property type="match status" value="1"/>
</dbReference>
<dbReference type="InterPro" id="IPR006659">
    <property type="entry name" value="Arsenate_reductase"/>
</dbReference>
<comment type="catalytic activity">
    <reaction evidence="4">
        <text>[glutaredoxin]-dithiol + arsenate + glutathione + H(+) = glutathionyl-S-S-[glutaredoxin] + arsenite + H2O</text>
        <dbReference type="Rhea" id="RHEA:22016"/>
        <dbReference type="Rhea" id="RHEA-COMP:10729"/>
        <dbReference type="Rhea" id="RHEA-COMP:17668"/>
        <dbReference type="ChEBI" id="CHEBI:15377"/>
        <dbReference type="ChEBI" id="CHEBI:15378"/>
        <dbReference type="ChEBI" id="CHEBI:29242"/>
        <dbReference type="ChEBI" id="CHEBI:29950"/>
        <dbReference type="ChEBI" id="CHEBI:48597"/>
        <dbReference type="ChEBI" id="CHEBI:57925"/>
        <dbReference type="ChEBI" id="CHEBI:146199"/>
        <dbReference type="EC" id="1.20.4.1"/>
    </reaction>
</comment>
<gene>
    <name evidence="5" type="ORF">DFR49_1700</name>
</gene>
<keyword evidence="6" id="KW-1185">Reference proteome</keyword>
<protein>
    <recommendedName>
        <fullName evidence="4">Arsenate reductase</fullName>
        <ecNumber evidence="4">1.20.4.1</ecNumber>
    </recommendedName>
</protein>
<evidence type="ECO:0000256" key="3">
    <source>
        <dbReference type="PROSITE-ProRule" id="PRU01282"/>
    </source>
</evidence>
<evidence type="ECO:0000256" key="4">
    <source>
        <dbReference type="RuleBase" id="RU362029"/>
    </source>
</evidence>
<evidence type="ECO:0000256" key="2">
    <source>
        <dbReference type="ARBA" id="ARBA00023002"/>
    </source>
</evidence>
<dbReference type="PANTHER" id="PTHR30041">
    <property type="entry name" value="ARSENATE REDUCTASE"/>
    <property type="match status" value="1"/>
</dbReference>
<sequence length="111" mass="11745">MKATILHNPRCSKSREALAILEAAGAEVTVIDYLKAPPSAADLKALYARAGMTPREGLRTAEAGAKALKNADDDSILAAMTADPILIERPLVATDKGVVLGRPPEKVREIL</sequence>
<accession>A0A397PDM6</accession>
<dbReference type="InterPro" id="IPR036249">
    <property type="entry name" value="Thioredoxin-like_sf"/>
</dbReference>
<evidence type="ECO:0000313" key="6">
    <source>
        <dbReference type="Proteomes" id="UP000266568"/>
    </source>
</evidence>
<dbReference type="Gene3D" id="3.40.30.10">
    <property type="entry name" value="Glutaredoxin"/>
    <property type="match status" value="1"/>
</dbReference>
<reference evidence="5 6" key="1">
    <citation type="submission" date="2018-08" db="EMBL/GenBank/DDBJ databases">
        <title>Genomic Encyclopedia of Type Strains, Phase IV (KMG-IV): sequencing the most valuable type-strain genomes for metagenomic binning, comparative biology and taxonomic classification.</title>
        <authorList>
            <person name="Goeker M."/>
        </authorList>
    </citation>
    <scope>NUCLEOTIDE SEQUENCE [LARGE SCALE GENOMIC DNA]</scope>
    <source>
        <strain evidence="5 6">DSM 25527</strain>
    </source>
</reference>
<dbReference type="AlphaFoldDB" id="A0A397PDM6"/>
<dbReference type="InterPro" id="IPR006660">
    <property type="entry name" value="Arsenate_reductase-like"/>
</dbReference>
<dbReference type="PROSITE" id="PS51353">
    <property type="entry name" value="ARSC"/>
    <property type="match status" value="1"/>
</dbReference>
<comment type="similarity">
    <text evidence="1 3 4">Belongs to the ArsC family.</text>
</comment>
<evidence type="ECO:0000256" key="1">
    <source>
        <dbReference type="ARBA" id="ARBA00007198"/>
    </source>
</evidence>